<dbReference type="Proteomes" id="UP000887159">
    <property type="component" value="Unassembled WGS sequence"/>
</dbReference>
<accession>A0A8X6WAF4</accession>
<protein>
    <recommendedName>
        <fullName evidence="3">Tc1-like transposase DDE domain-containing protein</fullName>
    </recommendedName>
</protein>
<evidence type="ECO:0000313" key="2">
    <source>
        <dbReference type="Proteomes" id="UP000887159"/>
    </source>
</evidence>
<evidence type="ECO:0000313" key="1">
    <source>
        <dbReference type="EMBL" id="GFY31090.1"/>
    </source>
</evidence>
<organism evidence="1 2">
    <name type="scientific">Trichonephila clavipes</name>
    <name type="common">Golden silk orbweaver</name>
    <name type="synonym">Nephila clavipes</name>
    <dbReference type="NCBI Taxonomy" id="2585209"/>
    <lineage>
        <taxon>Eukaryota</taxon>
        <taxon>Metazoa</taxon>
        <taxon>Ecdysozoa</taxon>
        <taxon>Arthropoda</taxon>
        <taxon>Chelicerata</taxon>
        <taxon>Arachnida</taxon>
        <taxon>Araneae</taxon>
        <taxon>Araneomorphae</taxon>
        <taxon>Entelegynae</taxon>
        <taxon>Araneoidea</taxon>
        <taxon>Nephilidae</taxon>
        <taxon>Trichonephila</taxon>
    </lineage>
</organism>
<dbReference type="GO" id="GO:0003676">
    <property type="term" value="F:nucleic acid binding"/>
    <property type="evidence" value="ECO:0007669"/>
    <property type="project" value="InterPro"/>
</dbReference>
<dbReference type="AlphaFoldDB" id="A0A8X6WAF4"/>
<keyword evidence="2" id="KW-1185">Reference proteome</keyword>
<dbReference type="InterPro" id="IPR036397">
    <property type="entry name" value="RNaseH_sf"/>
</dbReference>
<sequence>MKHIAASSFNSRKLAGLRQYVQIDFYAPQSPDLNPIEQLWDLLERKIRQHSTSSKNMLKSVLKDEWEKISDEETTKLVHSMPKRLQEVLER</sequence>
<gene>
    <name evidence="1" type="ORF">TNCV_4359971</name>
</gene>
<dbReference type="EMBL" id="BMAU01021396">
    <property type="protein sequence ID" value="GFY31090.1"/>
    <property type="molecule type" value="Genomic_DNA"/>
</dbReference>
<proteinExistence type="predicted"/>
<reference evidence="1" key="1">
    <citation type="submission" date="2020-08" db="EMBL/GenBank/DDBJ databases">
        <title>Multicomponent nature underlies the extraordinary mechanical properties of spider dragline silk.</title>
        <authorList>
            <person name="Kono N."/>
            <person name="Nakamura H."/>
            <person name="Mori M."/>
            <person name="Yoshida Y."/>
            <person name="Ohtoshi R."/>
            <person name="Malay A.D."/>
            <person name="Moran D.A.P."/>
            <person name="Tomita M."/>
            <person name="Numata K."/>
            <person name="Arakawa K."/>
        </authorList>
    </citation>
    <scope>NUCLEOTIDE SEQUENCE</scope>
</reference>
<evidence type="ECO:0008006" key="3">
    <source>
        <dbReference type="Google" id="ProtNLM"/>
    </source>
</evidence>
<comment type="caution">
    <text evidence="1">The sequence shown here is derived from an EMBL/GenBank/DDBJ whole genome shotgun (WGS) entry which is preliminary data.</text>
</comment>
<name>A0A8X6WAF4_TRICX</name>
<dbReference type="Gene3D" id="3.30.420.10">
    <property type="entry name" value="Ribonuclease H-like superfamily/Ribonuclease H"/>
    <property type="match status" value="1"/>
</dbReference>